<feature type="compositionally biased region" description="Polar residues" evidence="1">
    <location>
        <begin position="861"/>
        <end position="870"/>
    </location>
</feature>
<feature type="region of interest" description="Disordered" evidence="1">
    <location>
        <begin position="1"/>
        <end position="167"/>
    </location>
</feature>
<feature type="compositionally biased region" description="Acidic residues" evidence="1">
    <location>
        <begin position="94"/>
        <end position="103"/>
    </location>
</feature>
<feature type="compositionally biased region" description="Polar residues" evidence="1">
    <location>
        <begin position="277"/>
        <end position="287"/>
    </location>
</feature>
<evidence type="ECO:0000256" key="1">
    <source>
        <dbReference type="SAM" id="MobiDB-lite"/>
    </source>
</evidence>
<feature type="compositionally biased region" description="Basic and acidic residues" evidence="1">
    <location>
        <begin position="316"/>
        <end position="335"/>
    </location>
</feature>
<feature type="region of interest" description="Disordered" evidence="1">
    <location>
        <begin position="812"/>
        <end position="870"/>
    </location>
</feature>
<proteinExistence type="predicted"/>
<organism evidence="2 3">
    <name type="scientific">Obba rivulosa</name>
    <dbReference type="NCBI Taxonomy" id="1052685"/>
    <lineage>
        <taxon>Eukaryota</taxon>
        <taxon>Fungi</taxon>
        <taxon>Dikarya</taxon>
        <taxon>Basidiomycota</taxon>
        <taxon>Agaricomycotina</taxon>
        <taxon>Agaricomycetes</taxon>
        <taxon>Polyporales</taxon>
        <taxon>Gelatoporiaceae</taxon>
        <taxon>Obba</taxon>
    </lineage>
</organism>
<feature type="compositionally biased region" description="Low complexity" evidence="1">
    <location>
        <begin position="336"/>
        <end position="353"/>
    </location>
</feature>
<sequence length="1247" mass="135082">MSVLERPDAENWDDDFDFKNPSANGQDGIPRSGPATPPRSARKPTANRWAESGPSTPSRRPAPQEENWDEDFVVNSGSPLHKRPHPSCNHETENWDDDFEEEQGAGSPRGKGVAREPSWNSSDEEDDYGFGGQEEDRTVTSRARTLPLKIPRNTPPPVPPLPSPFPRSPTVSVFSMPVSSGGRDSISYSYASTAHIPLRPTQSSGSSTAKLALLPPSPPIHRERRRLRKKSRPPRPLEDNIYEMEDRGEPMPPSTPERSPATPPTALQDDQDPDPRPSTSAPTTKSPLLSRIGSVGKRWSAGRRKRASTGPSEVALQEHRREHESSSRSSVEQRSRPVSLVAAASSPPSASKPGWFFRSGGGSSGPGAPPAQPAALVHERSIEKLLALIPGATEQDLVEWSGNVQRVGASTSLPQEVSTQSGDPQDVFNSPRRPISMQMSGSRSSSTRSKKPPMPRHVSYGQHVGQRPATADSSRSSSRHRLPSASVEDVRHTRHTPDEEAEQVPRTPSKHQKAQKDEESSARRIFGIRRISLGGTPKRNKQLERGLPSTTISTEKLDNTQDEQTPRPSSRVMRSSFDALLPPIELQPPSPPKCIPSSPSAPPAIDSLLRPKPSLEPSRSHPVLSSKSSPISLDRTSSDVTHSPLPSPGRPGTSPSAQSASLGRATQIPKDRDTDGGPMVPRRSSLGDLKIPVRISQAQMGLRRDLWMVREFAASVEQLKQLQAQYTTVVGEVQATIMSAQTPPPRTIPPNMFNLPKPGSRSRSNTHPIPVSALEQHQHLSASFQSIDAKYRIAWECAELLIDLGGGASVAASASGLPSSQSMPVTSTTNPLDGRKSRERAVTLGGDEAKPILPLPPNGPSAESPSQWRASTGRHELSQRQLQLLREMLNNPDTSATMALGSPIPEEEKINRGWRWGDPMSSTVTLPTEDLEHEQGAAQPSGKKRRTSRLGMRALRDMLKSLKKASAEQPQTTPLSPRPIPQSAVSISTSTDSSASNAQVKQRSLAQRRRAKTSTGPDSVRSAKERDGYPDTHSGLPASLTHRSSPRRPSLASIFRFAQKSKTAISHAGPIASREDVGQSSDEPLRSASAASTGEDDWDRVESSSDLAHATQTWGSSDSSATVRGRWKSGRSPYMLQQTRVSDTRRMASASRSSIWSSGPAAGSSVQVDEPPLPQPYQRTTKLSDVREGPDKNSPRPVRNGGARGADPKLAMTPENIGPLLEHAREVHTRCAACIAELKALLTETLP</sequence>
<feature type="compositionally biased region" description="Low complexity" evidence="1">
    <location>
        <begin position="983"/>
        <end position="996"/>
    </location>
</feature>
<feature type="compositionally biased region" description="Low complexity" evidence="1">
    <location>
        <begin position="436"/>
        <end position="447"/>
    </location>
</feature>
<accession>A0A8E2AZ68</accession>
<evidence type="ECO:0000313" key="2">
    <source>
        <dbReference type="EMBL" id="OCH90767.1"/>
    </source>
</evidence>
<feature type="compositionally biased region" description="Pro residues" evidence="1">
    <location>
        <begin position="585"/>
        <end position="602"/>
    </location>
</feature>
<feature type="compositionally biased region" description="Basic and acidic residues" evidence="1">
    <location>
        <begin position="488"/>
        <end position="498"/>
    </location>
</feature>
<feature type="compositionally biased region" description="Polar residues" evidence="1">
    <location>
        <begin position="821"/>
        <end position="831"/>
    </location>
</feature>
<feature type="compositionally biased region" description="Polar residues" evidence="1">
    <location>
        <begin position="623"/>
        <end position="641"/>
    </location>
</feature>
<dbReference type="OrthoDB" id="2554322at2759"/>
<keyword evidence="3" id="KW-1185">Reference proteome</keyword>
<feature type="compositionally biased region" description="Basic residues" evidence="1">
    <location>
        <begin position="222"/>
        <end position="233"/>
    </location>
</feature>
<protein>
    <submittedName>
        <fullName evidence="2">Uncharacterized protein</fullName>
    </submittedName>
</protein>
<feature type="compositionally biased region" description="Polar residues" evidence="1">
    <location>
        <begin position="1104"/>
        <end position="1122"/>
    </location>
</feature>
<feature type="compositionally biased region" description="Polar residues" evidence="1">
    <location>
        <begin position="409"/>
        <end position="423"/>
    </location>
</feature>
<dbReference type="EMBL" id="KV722398">
    <property type="protein sequence ID" value="OCH90767.1"/>
    <property type="molecule type" value="Genomic_DNA"/>
</dbReference>
<evidence type="ECO:0000313" key="3">
    <source>
        <dbReference type="Proteomes" id="UP000250043"/>
    </source>
</evidence>
<reference evidence="2 3" key="1">
    <citation type="submission" date="2016-07" db="EMBL/GenBank/DDBJ databases">
        <title>Draft genome of the white-rot fungus Obba rivulosa 3A-2.</title>
        <authorList>
            <consortium name="DOE Joint Genome Institute"/>
            <person name="Miettinen O."/>
            <person name="Riley R."/>
            <person name="Acob R."/>
            <person name="Barry K."/>
            <person name="Cullen D."/>
            <person name="De Vries R."/>
            <person name="Hainaut M."/>
            <person name="Hatakka A."/>
            <person name="Henrissat B."/>
            <person name="Hilden K."/>
            <person name="Kuo R."/>
            <person name="Labutti K."/>
            <person name="Lipzen A."/>
            <person name="Makela M.R."/>
            <person name="Sandor L."/>
            <person name="Spatafora J.W."/>
            <person name="Grigoriev I.V."/>
            <person name="Hibbett D.S."/>
        </authorList>
    </citation>
    <scope>NUCLEOTIDE SEQUENCE [LARGE SCALE GENOMIC DNA]</scope>
    <source>
        <strain evidence="2 3">3A-2</strain>
    </source>
</reference>
<feature type="region of interest" description="Disordered" evidence="1">
    <location>
        <begin position="197"/>
        <end position="376"/>
    </location>
</feature>
<dbReference type="AlphaFoldDB" id="A0A8E2AZ68"/>
<name>A0A8E2AZ68_9APHY</name>
<feature type="region of interest" description="Disordered" evidence="1">
    <location>
        <begin position="409"/>
        <end position="685"/>
    </location>
</feature>
<feature type="region of interest" description="Disordered" evidence="1">
    <location>
        <begin position="913"/>
        <end position="950"/>
    </location>
</feature>
<gene>
    <name evidence="2" type="ORF">OBBRIDRAFT_825746</name>
</gene>
<feature type="compositionally biased region" description="Basic and acidic residues" evidence="1">
    <location>
        <begin position="1021"/>
        <end position="1030"/>
    </location>
</feature>
<feature type="compositionally biased region" description="Polar residues" evidence="1">
    <location>
        <begin position="200"/>
        <end position="209"/>
    </location>
</feature>
<feature type="region of interest" description="Disordered" evidence="1">
    <location>
        <begin position="963"/>
        <end position="1213"/>
    </location>
</feature>
<dbReference type="Proteomes" id="UP000250043">
    <property type="component" value="Unassembled WGS sequence"/>
</dbReference>
<feature type="compositionally biased region" description="Pro residues" evidence="1">
    <location>
        <begin position="153"/>
        <end position="167"/>
    </location>
</feature>
<feature type="compositionally biased region" description="Low complexity" evidence="1">
    <location>
        <begin position="1147"/>
        <end position="1162"/>
    </location>
</feature>
<feature type="compositionally biased region" description="Basic and acidic residues" evidence="1">
    <location>
        <begin position="1182"/>
        <end position="1194"/>
    </location>
</feature>